<accession>A0A6J4L9Z6</accession>
<protein>
    <submittedName>
        <fullName evidence="2">Uncharacterized protein</fullName>
    </submittedName>
</protein>
<sequence>APHLFCEGLPGPGGVVPAVEQPQDPLARAAQDLVGVREPPRQPRRLLAGPRLPARRGAGRAGLSRRWL</sequence>
<feature type="compositionally biased region" description="Low complexity" evidence="1">
    <location>
        <begin position="59"/>
        <end position="68"/>
    </location>
</feature>
<organism evidence="2">
    <name type="scientific">uncultured Nocardioidaceae bacterium</name>
    <dbReference type="NCBI Taxonomy" id="253824"/>
    <lineage>
        <taxon>Bacteria</taxon>
        <taxon>Bacillati</taxon>
        <taxon>Actinomycetota</taxon>
        <taxon>Actinomycetes</taxon>
        <taxon>Propionibacteriales</taxon>
        <taxon>Nocardioidaceae</taxon>
        <taxon>environmental samples</taxon>
    </lineage>
</organism>
<evidence type="ECO:0000256" key="1">
    <source>
        <dbReference type="SAM" id="MobiDB-lite"/>
    </source>
</evidence>
<name>A0A6J4L9Z6_9ACTN</name>
<evidence type="ECO:0000313" key="2">
    <source>
        <dbReference type="EMBL" id="CAA9326578.1"/>
    </source>
</evidence>
<feature type="non-terminal residue" evidence="2">
    <location>
        <position position="68"/>
    </location>
</feature>
<reference evidence="2" key="1">
    <citation type="submission" date="2020-02" db="EMBL/GenBank/DDBJ databases">
        <authorList>
            <person name="Meier V. D."/>
        </authorList>
    </citation>
    <scope>NUCLEOTIDE SEQUENCE</scope>
    <source>
        <strain evidence="2">AVDCRST_MAG72</strain>
    </source>
</reference>
<dbReference type="EMBL" id="CADCUJ010000002">
    <property type="protein sequence ID" value="CAA9326578.1"/>
    <property type="molecule type" value="Genomic_DNA"/>
</dbReference>
<feature type="region of interest" description="Disordered" evidence="1">
    <location>
        <begin position="33"/>
        <end position="68"/>
    </location>
</feature>
<gene>
    <name evidence="2" type="ORF">AVDCRST_MAG72-39</name>
</gene>
<proteinExistence type="predicted"/>
<dbReference type="AlphaFoldDB" id="A0A6J4L9Z6"/>
<feature type="non-terminal residue" evidence="2">
    <location>
        <position position="1"/>
    </location>
</feature>